<dbReference type="InterPro" id="IPR007627">
    <property type="entry name" value="RNA_pol_sigma70_r2"/>
</dbReference>
<dbReference type="Gene3D" id="1.10.1740.10">
    <property type="match status" value="1"/>
</dbReference>
<evidence type="ECO:0000259" key="6">
    <source>
        <dbReference type="Pfam" id="PF04542"/>
    </source>
</evidence>
<dbReference type="Proteomes" id="UP000184406">
    <property type="component" value="Unassembled WGS sequence"/>
</dbReference>
<dbReference type="CDD" id="cd06171">
    <property type="entry name" value="Sigma70_r4"/>
    <property type="match status" value="1"/>
</dbReference>
<feature type="domain" description="RNA polymerase sigma factor 70 region 4 type 2" evidence="7">
    <location>
        <begin position="120"/>
        <end position="172"/>
    </location>
</feature>
<keyword evidence="3" id="KW-0731">Sigma factor</keyword>
<keyword evidence="2" id="KW-0805">Transcription regulation</keyword>
<evidence type="ECO:0000256" key="4">
    <source>
        <dbReference type="ARBA" id="ARBA00023125"/>
    </source>
</evidence>
<accession>A0A1M4Y4N4</accession>
<organism evidence="8 9">
    <name type="scientific">Arenibacter palladensis</name>
    <dbReference type="NCBI Taxonomy" id="237373"/>
    <lineage>
        <taxon>Bacteria</taxon>
        <taxon>Pseudomonadati</taxon>
        <taxon>Bacteroidota</taxon>
        <taxon>Flavobacteriia</taxon>
        <taxon>Flavobacteriales</taxon>
        <taxon>Flavobacteriaceae</taxon>
        <taxon>Arenibacter</taxon>
    </lineage>
</organism>
<dbReference type="Gene3D" id="1.10.10.10">
    <property type="entry name" value="Winged helix-like DNA-binding domain superfamily/Winged helix DNA-binding domain"/>
    <property type="match status" value="1"/>
</dbReference>
<dbReference type="EMBL" id="FQUX01000002">
    <property type="protein sequence ID" value="SHF00629.1"/>
    <property type="molecule type" value="Genomic_DNA"/>
</dbReference>
<dbReference type="GO" id="GO:0016987">
    <property type="term" value="F:sigma factor activity"/>
    <property type="evidence" value="ECO:0007669"/>
    <property type="project" value="UniProtKB-KW"/>
</dbReference>
<evidence type="ECO:0000256" key="5">
    <source>
        <dbReference type="ARBA" id="ARBA00023163"/>
    </source>
</evidence>
<name>A0A1M4Y4N4_9FLAO</name>
<protein>
    <submittedName>
        <fullName evidence="8">RNA polymerase sigma-70 factor, ECF subfamily</fullName>
    </submittedName>
</protein>
<dbReference type="GO" id="GO:0003677">
    <property type="term" value="F:DNA binding"/>
    <property type="evidence" value="ECO:0007669"/>
    <property type="project" value="UniProtKB-KW"/>
</dbReference>
<evidence type="ECO:0000313" key="8">
    <source>
        <dbReference type="EMBL" id="SHF00629.1"/>
    </source>
</evidence>
<dbReference type="NCBIfam" id="TIGR02937">
    <property type="entry name" value="sigma70-ECF"/>
    <property type="match status" value="1"/>
</dbReference>
<keyword evidence="4" id="KW-0238">DNA-binding</keyword>
<dbReference type="GO" id="GO:0006352">
    <property type="term" value="P:DNA-templated transcription initiation"/>
    <property type="evidence" value="ECO:0007669"/>
    <property type="project" value="InterPro"/>
</dbReference>
<dbReference type="SUPFAM" id="SSF88946">
    <property type="entry name" value="Sigma2 domain of RNA polymerase sigma factors"/>
    <property type="match status" value="1"/>
</dbReference>
<evidence type="ECO:0000259" key="7">
    <source>
        <dbReference type="Pfam" id="PF08281"/>
    </source>
</evidence>
<evidence type="ECO:0000256" key="2">
    <source>
        <dbReference type="ARBA" id="ARBA00023015"/>
    </source>
</evidence>
<gene>
    <name evidence="8" type="ORF">SAMN03080594_102312</name>
</gene>
<dbReference type="InterPro" id="IPR036388">
    <property type="entry name" value="WH-like_DNA-bd_sf"/>
</dbReference>
<dbReference type="RefSeq" id="WP_084532530.1">
    <property type="nucleotide sequence ID" value="NZ_FQUX01000002.1"/>
</dbReference>
<keyword evidence="5" id="KW-0804">Transcription</keyword>
<dbReference type="PANTHER" id="PTHR43133">
    <property type="entry name" value="RNA POLYMERASE ECF-TYPE SIGMA FACTO"/>
    <property type="match status" value="1"/>
</dbReference>
<dbReference type="SUPFAM" id="SSF88659">
    <property type="entry name" value="Sigma3 and sigma4 domains of RNA polymerase sigma factors"/>
    <property type="match status" value="1"/>
</dbReference>
<proteinExistence type="inferred from homology"/>
<dbReference type="InterPro" id="IPR014284">
    <property type="entry name" value="RNA_pol_sigma-70_dom"/>
</dbReference>
<dbReference type="InterPro" id="IPR013325">
    <property type="entry name" value="RNA_pol_sigma_r2"/>
</dbReference>
<dbReference type="Pfam" id="PF04542">
    <property type="entry name" value="Sigma70_r2"/>
    <property type="match status" value="1"/>
</dbReference>
<dbReference type="InterPro" id="IPR013249">
    <property type="entry name" value="RNA_pol_sigma70_r4_t2"/>
</dbReference>
<keyword evidence="9" id="KW-1185">Reference proteome</keyword>
<comment type="similarity">
    <text evidence="1">Belongs to the sigma-70 factor family. ECF subfamily.</text>
</comment>
<dbReference type="Pfam" id="PF08281">
    <property type="entry name" value="Sigma70_r4_2"/>
    <property type="match status" value="1"/>
</dbReference>
<dbReference type="PANTHER" id="PTHR43133:SF8">
    <property type="entry name" value="RNA POLYMERASE SIGMA FACTOR HI_1459-RELATED"/>
    <property type="match status" value="1"/>
</dbReference>
<evidence type="ECO:0000256" key="3">
    <source>
        <dbReference type="ARBA" id="ARBA00023082"/>
    </source>
</evidence>
<dbReference type="AlphaFoldDB" id="A0A1M4Y4N4"/>
<dbReference type="InterPro" id="IPR013324">
    <property type="entry name" value="RNA_pol_sigma_r3/r4-like"/>
</dbReference>
<dbReference type="InterPro" id="IPR039425">
    <property type="entry name" value="RNA_pol_sigma-70-like"/>
</dbReference>
<reference evidence="9" key="1">
    <citation type="submission" date="2016-11" db="EMBL/GenBank/DDBJ databases">
        <authorList>
            <person name="Varghese N."/>
            <person name="Submissions S."/>
        </authorList>
    </citation>
    <scope>NUCLEOTIDE SEQUENCE [LARGE SCALE GENOMIC DNA]</scope>
    <source>
        <strain evidence="9">DSM 17539</strain>
    </source>
</reference>
<dbReference type="OrthoDB" id="1056775at2"/>
<feature type="domain" description="RNA polymerase sigma-70 region 2" evidence="6">
    <location>
        <begin position="27"/>
        <end position="94"/>
    </location>
</feature>
<sequence length="181" mass="21119">MGKDTKDEETKLISGCISKIGKDQERLYKKYYGYVMAIGMAYCTNKDIAREVVDDTFIKIFDSIESFDHKQSFKGWIRKIAINCAIDEFRRNKKHLYHLDVSDCSRDLPAVELLDNLDIDDIYQLLGELPEMLRTVFNLYEIEGYDHKEISELMGIGESSSRTYLARAKERLRGLVTRHFK</sequence>
<evidence type="ECO:0000313" key="9">
    <source>
        <dbReference type="Proteomes" id="UP000184406"/>
    </source>
</evidence>
<evidence type="ECO:0000256" key="1">
    <source>
        <dbReference type="ARBA" id="ARBA00010641"/>
    </source>
</evidence>